<keyword evidence="2" id="KW-1185">Reference proteome</keyword>
<protein>
    <submittedName>
        <fullName evidence="1">Uncharacterized protein</fullName>
    </submittedName>
</protein>
<evidence type="ECO:0000313" key="2">
    <source>
        <dbReference type="Proteomes" id="UP000051952"/>
    </source>
</evidence>
<dbReference type="Gene3D" id="1.25.40.20">
    <property type="entry name" value="Ankyrin repeat-containing domain"/>
    <property type="match status" value="1"/>
</dbReference>
<dbReference type="EMBL" id="CYKH01000710">
    <property type="protein sequence ID" value="CUG23107.1"/>
    <property type="molecule type" value="Genomic_DNA"/>
</dbReference>
<evidence type="ECO:0000313" key="1">
    <source>
        <dbReference type="EMBL" id="CUG23107.1"/>
    </source>
</evidence>
<dbReference type="InterPro" id="IPR036770">
    <property type="entry name" value="Ankyrin_rpt-contain_sf"/>
</dbReference>
<proteinExistence type="predicted"/>
<feature type="non-terminal residue" evidence="1">
    <location>
        <position position="90"/>
    </location>
</feature>
<dbReference type="AlphaFoldDB" id="A0A0S4J0R3"/>
<accession>A0A0S4J0R3</accession>
<reference evidence="2" key="1">
    <citation type="submission" date="2015-09" db="EMBL/GenBank/DDBJ databases">
        <authorList>
            <consortium name="Pathogen Informatics"/>
        </authorList>
    </citation>
    <scope>NUCLEOTIDE SEQUENCE [LARGE SCALE GENOMIC DNA]</scope>
    <source>
        <strain evidence="2">Lake Konstanz</strain>
    </source>
</reference>
<organism evidence="1 2">
    <name type="scientific">Bodo saltans</name>
    <name type="common">Flagellated protozoan</name>
    <dbReference type="NCBI Taxonomy" id="75058"/>
    <lineage>
        <taxon>Eukaryota</taxon>
        <taxon>Discoba</taxon>
        <taxon>Euglenozoa</taxon>
        <taxon>Kinetoplastea</taxon>
        <taxon>Metakinetoplastina</taxon>
        <taxon>Eubodonida</taxon>
        <taxon>Bodonidae</taxon>
        <taxon>Bodo</taxon>
    </lineage>
</organism>
<name>A0A0S4J0R3_BODSA</name>
<dbReference type="VEuPathDB" id="TriTrypDB:BSAL_76095"/>
<dbReference type="SUPFAM" id="SSF48403">
    <property type="entry name" value="Ankyrin repeat"/>
    <property type="match status" value="1"/>
</dbReference>
<dbReference type="OrthoDB" id="21416at2759"/>
<gene>
    <name evidence="1" type="ORF">BSAL_76095</name>
</gene>
<dbReference type="Proteomes" id="UP000051952">
    <property type="component" value="Unassembled WGS sequence"/>
</dbReference>
<sequence length="90" mass="9083">MIPMTPSLTFSALSATEKQSALFLAAQEGRSAGLGVSVLSMMPNFATPMLYAAAGGHVNAIQTLASFGGLASSRLVDGATPLFLAAQSGH</sequence>